<feature type="domain" description="N-acetyltransferase" evidence="1">
    <location>
        <begin position="12"/>
        <end position="155"/>
    </location>
</feature>
<dbReference type="EMBL" id="JBHLUN010000002">
    <property type="protein sequence ID" value="MFC0406990.1"/>
    <property type="molecule type" value="Genomic_DNA"/>
</dbReference>
<dbReference type="PANTHER" id="PTHR13538:SF4">
    <property type="entry name" value="N-ALPHA-ACETYLTRANSFERASE 80"/>
    <property type="match status" value="1"/>
</dbReference>
<keyword evidence="2" id="KW-0808">Transferase</keyword>
<dbReference type="EC" id="2.3.-.-" evidence="2"/>
<dbReference type="InterPro" id="IPR000182">
    <property type="entry name" value="GNAT_dom"/>
</dbReference>
<sequence>MSVTIVSTAERPEFVSVTARWRYDAFYEDSGESFDAVLARAQQTADRAQPMPRTLVLLVDGAPVGTASLTAHDLDERPDLTPWLAGVYVAPDARGQGYAGLLVAAVEQAAAAMGISTLWLYTNTAERIYARAGWKAVEVIQHKGTPVVLMRRDLQACSVSAAEIPTSGPGLREGGSDSL</sequence>
<gene>
    <name evidence="2" type="ORF">ACFFGY_01935</name>
</gene>
<reference evidence="2 3" key="1">
    <citation type="submission" date="2024-09" db="EMBL/GenBank/DDBJ databases">
        <authorList>
            <person name="Sun Q."/>
            <person name="Mori K."/>
        </authorList>
    </citation>
    <scope>NUCLEOTIDE SEQUENCE [LARGE SCALE GENOMIC DNA]</scope>
    <source>
        <strain evidence="2 3">TBRC 5777</strain>
    </source>
</reference>
<dbReference type="RefSeq" id="WP_377042681.1">
    <property type="nucleotide sequence ID" value="NZ_JBHLUN010000002.1"/>
</dbReference>
<dbReference type="PANTHER" id="PTHR13538">
    <property type="entry name" value="N-ACETYLTRANSFERASE 6"/>
    <property type="match status" value="1"/>
</dbReference>
<name>A0ABV6JNR0_9PROT</name>
<organism evidence="2 3">
    <name type="scientific">Roseomonas elaeocarpi</name>
    <dbReference type="NCBI Taxonomy" id="907779"/>
    <lineage>
        <taxon>Bacteria</taxon>
        <taxon>Pseudomonadati</taxon>
        <taxon>Pseudomonadota</taxon>
        <taxon>Alphaproteobacteria</taxon>
        <taxon>Acetobacterales</taxon>
        <taxon>Roseomonadaceae</taxon>
        <taxon>Roseomonas</taxon>
    </lineage>
</organism>
<evidence type="ECO:0000313" key="3">
    <source>
        <dbReference type="Proteomes" id="UP001589865"/>
    </source>
</evidence>
<accession>A0ABV6JNR0</accession>
<protein>
    <submittedName>
        <fullName evidence="2">GNAT family N-acetyltransferase</fullName>
        <ecNumber evidence="2">2.3.-.-</ecNumber>
    </submittedName>
</protein>
<comment type="caution">
    <text evidence="2">The sequence shown here is derived from an EMBL/GenBank/DDBJ whole genome shotgun (WGS) entry which is preliminary data.</text>
</comment>
<dbReference type="Proteomes" id="UP001589865">
    <property type="component" value="Unassembled WGS sequence"/>
</dbReference>
<keyword evidence="3" id="KW-1185">Reference proteome</keyword>
<evidence type="ECO:0000259" key="1">
    <source>
        <dbReference type="PROSITE" id="PS51186"/>
    </source>
</evidence>
<dbReference type="SUPFAM" id="SSF55729">
    <property type="entry name" value="Acyl-CoA N-acyltransferases (Nat)"/>
    <property type="match status" value="1"/>
</dbReference>
<dbReference type="Pfam" id="PF00583">
    <property type="entry name" value="Acetyltransf_1"/>
    <property type="match status" value="1"/>
</dbReference>
<dbReference type="Gene3D" id="3.40.630.30">
    <property type="match status" value="1"/>
</dbReference>
<dbReference type="GO" id="GO:0016746">
    <property type="term" value="F:acyltransferase activity"/>
    <property type="evidence" value="ECO:0007669"/>
    <property type="project" value="UniProtKB-KW"/>
</dbReference>
<evidence type="ECO:0000313" key="2">
    <source>
        <dbReference type="EMBL" id="MFC0406990.1"/>
    </source>
</evidence>
<dbReference type="CDD" id="cd04301">
    <property type="entry name" value="NAT_SF"/>
    <property type="match status" value="1"/>
</dbReference>
<keyword evidence="2" id="KW-0012">Acyltransferase</keyword>
<dbReference type="PROSITE" id="PS51186">
    <property type="entry name" value="GNAT"/>
    <property type="match status" value="1"/>
</dbReference>
<proteinExistence type="predicted"/>
<dbReference type="InterPro" id="IPR016181">
    <property type="entry name" value="Acyl_CoA_acyltransferase"/>
</dbReference>
<dbReference type="InterPro" id="IPR039840">
    <property type="entry name" value="NAA80"/>
</dbReference>